<name>A0ABU7PKR9_9ACTN</name>
<dbReference type="Proteomes" id="UP001344658">
    <property type="component" value="Unassembled WGS sequence"/>
</dbReference>
<gene>
    <name evidence="1" type="ORF">V2S66_31250</name>
</gene>
<dbReference type="EMBL" id="JAZEWV010000046">
    <property type="protein sequence ID" value="MEE4546428.1"/>
    <property type="molecule type" value="Genomic_DNA"/>
</dbReference>
<evidence type="ECO:0008006" key="3">
    <source>
        <dbReference type="Google" id="ProtNLM"/>
    </source>
</evidence>
<comment type="caution">
    <text evidence="1">The sequence shown here is derived from an EMBL/GenBank/DDBJ whole genome shotgun (WGS) entry which is preliminary data.</text>
</comment>
<evidence type="ECO:0000313" key="2">
    <source>
        <dbReference type="Proteomes" id="UP001344658"/>
    </source>
</evidence>
<evidence type="ECO:0000313" key="1">
    <source>
        <dbReference type="EMBL" id="MEE4546428.1"/>
    </source>
</evidence>
<accession>A0ABU7PKR9</accession>
<protein>
    <recommendedName>
        <fullName evidence="3">DUF222 domain-containing protein</fullName>
    </recommendedName>
</protein>
<dbReference type="RefSeq" id="WP_330800128.1">
    <property type="nucleotide sequence ID" value="NZ_JAZEWV010000046.1"/>
</dbReference>
<sequence length="180" mass="19052">MRPRDQPNATTQGETMNLTELITTAAANQTPVPLGLAAALYAAVAADRGNLALGLAPKTGDMTVDLNHGDGWTDATVIGSLRYSLDHADETVTRLCTNPACDNECIGNTLLTSVCDNHIDTLVPGLLPNTGDDILPGDREAAAAHSRRMRLDAWEREATEAGRVPAGDLRVIAKLRQEAA</sequence>
<proteinExistence type="predicted"/>
<organism evidence="1 2">
    <name type="scientific">Actinacidiphila polyblastidii</name>
    <dbReference type="NCBI Taxonomy" id="3110430"/>
    <lineage>
        <taxon>Bacteria</taxon>
        <taxon>Bacillati</taxon>
        <taxon>Actinomycetota</taxon>
        <taxon>Actinomycetes</taxon>
        <taxon>Kitasatosporales</taxon>
        <taxon>Streptomycetaceae</taxon>
        <taxon>Actinacidiphila</taxon>
    </lineage>
</organism>
<keyword evidence="2" id="KW-1185">Reference proteome</keyword>
<reference evidence="1 2" key="1">
    <citation type="submission" date="2023-12" db="EMBL/GenBank/DDBJ databases">
        <title>Streptomyces sp. V4-01.</title>
        <authorList>
            <person name="Somphong A."/>
            <person name="Phongsopitanun W."/>
        </authorList>
    </citation>
    <scope>NUCLEOTIDE SEQUENCE [LARGE SCALE GENOMIC DNA]</scope>
    <source>
        <strain evidence="1 2">V4-01</strain>
    </source>
</reference>